<evidence type="ECO:0000256" key="2">
    <source>
        <dbReference type="ARBA" id="ARBA00022786"/>
    </source>
</evidence>
<evidence type="ECO:0000259" key="3">
    <source>
        <dbReference type="PROSITE" id="PS50127"/>
    </source>
</evidence>
<dbReference type="PROSITE" id="PS50127">
    <property type="entry name" value="UBC_2"/>
    <property type="match status" value="1"/>
</dbReference>
<feature type="non-terminal residue" evidence="4">
    <location>
        <position position="152"/>
    </location>
</feature>
<dbReference type="InParanoid" id="A0A1E7ES11"/>
<dbReference type="GO" id="GO:0016740">
    <property type="term" value="F:transferase activity"/>
    <property type="evidence" value="ECO:0007669"/>
    <property type="project" value="UniProtKB-KW"/>
</dbReference>
<dbReference type="Pfam" id="PF00179">
    <property type="entry name" value="UQ_con"/>
    <property type="match status" value="1"/>
</dbReference>
<dbReference type="PANTHER" id="PTHR46116">
    <property type="entry name" value="(E3-INDEPENDENT) E2 UBIQUITIN-CONJUGATING ENZYME"/>
    <property type="match status" value="1"/>
</dbReference>
<organism evidence="4 5">
    <name type="scientific">Fragilariopsis cylindrus CCMP1102</name>
    <dbReference type="NCBI Taxonomy" id="635003"/>
    <lineage>
        <taxon>Eukaryota</taxon>
        <taxon>Sar</taxon>
        <taxon>Stramenopiles</taxon>
        <taxon>Ochrophyta</taxon>
        <taxon>Bacillariophyta</taxon>
        <taxon>Bacillariophyceae</taxon>
        <taxon>Bacillariophycidae</taxon>
        <taxon>Bacillariales</taxon>
        <taxon>Bacillariaceae</taxon>
        <taxon>Fragilariopsis</taxon>
    </lineage>
</organism>
<keyword evidence="5" id="KW-1185">Reference proteome</keyword>
<evidence type="ECO:0000256" key="1">
    <source>
        <dbReference type="ARBA" id="ARBA00022679"/>
    </source>
</evidence>
<dbReference type="InterPro" id="IPR000608">
    <property type="entry name" value="UBC"/>
</dbReference>
<proteinExistence type="predicted"/>
<dbReference type="Proteomes" id="UP000095751">
    <property type="component" value="Unassembled WGS sequence"/>
</dbReference>
<reference evidence="4 5" key="1">
    <citation type="submission" date="2016-09" db="EMBL/GenBank/DDBJ databases">
        <title>Extensive genetic diversity and differential bi-allelic expression allows diatom success in the polar Southern Ocean.</title>
        <authorList>
            <consortium name="DOE Joint Genome Institute"/>
            <person name="Mock T."/>
            <person name="Otillar R.P."/>
            <person name="Strauss J."/>
            <person name="Dupont C."/>
            <person name="Frickenhaus S."/>
            <person name="Maumus F."/>
            <person name="Mcmullan M."/>
            <person name="Sanges R."/>
            <person name="Schmutz J."/>
            <person name="Toseland A."/>
            <person name="Valas R."/>
            <person name="Veluchamy A."/>
            <person name="Ward B.J."/>
            <person name="Allen A."/>
            <person name="Barry K."/>
            <person name="Falciatore A."/>
            <person name="Ferrante M."/>
            <person name="Fortunato A.E."/>
            <person name="Gloeckner G."/>
            <person name="Gruber A."/>
            <person name="Hipkin R."/>
            <person name="Janech M."/>
            <person name="Kroth P."/>
            <person name="Leese F."/>
            <person name="Lindquist E."/>
            <person name="Lyon B.R."/>
            <person name="Martin J."/>
            <person name="Mayer C."/>
            <person name="Parker M."/>
            <person name="Quesneville H."/>
            <person name="Raymond J."/>
            <person name="Uhlig C."/>
            <person name="Valentin K.U."/>
            <person name="Worden A.Z."/>
            <person name="Armbrust E.V."/>
            <person name="Bowler C."/>
            <person name="Green B."/>
            <person name="Moulton V."/>
            <person name="Van Oosterhout C."/>
            <person name="Grigoriev I."/>
        </authorList>
    </citation>
    <scope>NUCLEOTIDE SEQUENCE [LARGE SCALE GENOMIC DNA]</scope>
    <source>
        <strain evidence="4 5">CCMP1102</strain>
    </source>
</reference>
<dbReference type="EMBL" id="KV784379">
    <property type="protein sequence ID" value="OEU08636.1"/>
    <property type="molecule type" value="Genomic_DNA"/>
</dbReference>
<dbReference type="Gene3D" id="3.10.110.10">
    <property type="entry name" value="Ubiquitin Conjugating Enzyme"/>
    <property type="match status" value="1"/>
</dbReference>
<dbReference type="AlphaFoldDB" id="A0A1E7ES11"/>
<evidence type="ECO:0000313" key="5">
    <source>
        <dbReference type="Proteomes" id="UP000095751"/>
    </source>
</evidence>
<feature type="domain" description="UBC core" evidence="3">
    <location>
        <begin position="1"/>
        <end position="152"/>
    </location>
</feature>
<keyword evidence="2" id="KW-0833">Ubl conjugation pathway</keyword>
<dbReference type="SMART" id="SM00212">
    <property type="entry name" value="UBCc"/>
    <property type="match status" value="1"/>
</dbReference>
<accession>A0A1E7ES11</accession>
<sequence length="152" mass="17352">MNYATTLPATPEGSIFVRVPEDRFDLPRILITGPHDTPYANGLFYFDCYLKDYPVVSPNVKFLTTGNGSVRFNPNLYNCGKVCLSLLGTWHGPGWISNSSTLLQVILSIQGLIFGTDQPYYNEPGFENFKGQKRYEQESIRYNKEIRKQTLR</sequence>
<name>A0A1E7ES11_9STRA</name>
<gene>
    <name evidence="4" type="ORF">FRACYDRAFT_196165</name>
</gene>
<dbReference type="SUPFAM" id="SSF54495">
    <property type="entry name" value="UBC-like"/>
    <property type="match status" value="1"/>
</dbReference>
<dbReference type="KEGG" id="fcy:FRACYDRAFT_196165"/>
<keyword evidence="1" id="KW-0808">Transferase</keyword>
<evidence type="ECO:0000313" key="4">
    <source>
        <dbReference type="EMBL" id="OEU08636.1"/>
    </source>
</evidence>
<dbReference type="PANTHER" id="PTHR46116:SF39">
    <property type="entry name" value="BACULOVIRAL IAP REPEAT-CONTAINING PROTEIN 6"/>
    <property type="match status" value="1"/>
</dbReference>
<dbReference type="InterPro" id="IPR016135">
    <property type="entry name" value="UBQ-conjugating_enzyme/RWD"/>
</dbReference>
<dbReference type="OrthoDB" id="47801at2759"/>
<protein>
    <submittedName>
        <fullName evidence="4">UBC-like protein</fullName>
    </submittedName>
</protein>